<evidence type="ECO:0000313" key="4">
    <source>
        <dbReference type="Proteomes" id="UP001203665"/>
    </source>
</evidence>
<dbReference type="PANTHER" id="PTHR43773">
    <property type="entry name" value="MAGNESIUM TRANSPORTER MGTE"/>
    <property type="match status" value="1"/>
</dbReference>
<evidence type="ECO:0000259" key="2">
    <source>
        <dbReference type="PROSITE" id="PS51371"/>
    </source>
</evidence>
<protein>
    <submittedName>
        <fullName evidence="3">CBS domain-containing protein</fullName>
    </submittedName>
</protein>
<reference evidence="3" key="1">
    <citation type="submission" date="2022-06" db="EMBL/GenBank/DDBJ databases">
        <title>Alkalicoccobacillus porphyridii sp. nov., isolated from a marine red alga, Porphyridium purpureum and reclassification of Shouchella plakortidis and Shouchella gibsonii as Alkalicoccobacillus plakortidis comb. nov. and Alkalicoccobacillus gibsonii comb. nov.</title>
        <authorList>
            <person name="Kim K.H."/>
            <person name="Lee J.K."/>
            <person name="Han D.M."/>
            <person name="Baek J.H."/>
            <person name="Jeon C.O."/>
        </authorList>
    </citation>
    <scope>NUCLEOTIDE SEQUENCE</scope>
    <source>
        <strain evidence="3">DSM 19153</strain>
    </source>
</reference>
<dbReference type="SUPFAM" id="SSF54631">
    <property type="entry name" value="CBS-domain pair"/>
    <property type="match status" value="1"/>
</dbReference>
<organism evidence="3 4">
    <name type="scientific">Alkalicoccobacillus plakortidis</name>
    <dbReference type="NCBI Taxonomy" id="444060"/>
    <lineage>
        <taxon>Bacteria</taxon>
        <taxon>Bacillati</taxon>
        <taxon>Bacillota</taxon>
        <taxon>Bacilli</taxon>
        <taxon>Bacillales</taxon>
        <taxon>Bacillaceae</taxon>
        <taxon>Alkalicoccobacillus</taxon>
    </lineage>
</organism>
<feature type="domain" description="CBS" evidence="2">
    <location>
        <begin position="14"/>
        <end position="76"/>
    </location>
</feature>
<dbReference type="Proteomes" id="UP001203665">
    <property type="component" value="Unassembled WGS sequence"/>
</dbReference>
<dbReference type="SMART" id="SM00116">
    <property type="entry name" value="CBS"/>
    <property type="match status" value="2"/>
</dbReference>
<feature type="domain" description="CBS" evidence="2">
    <location>
        <begin position="78"/>
        <end position="134"/>
    </location>
</feature>
<keyword evidence="4" id="KW-1185">Reference proteome</keyword>
<dbReference type="Gene3D" id="3.10.580.10">
    <property type="entry name" value="CBS-domain"/>
    <property type="match status" value="1"/>
</dbReference>
<dbReference type="InterPro" id="IPR046342">
    <property type="entry name" value="CBS_dom_sf"/>
</dbReference>
<accession>A0ABT0XNQ2</accession>
<dbReference type="InterPro" id="IPR006669">
    <property type="entry name" value="MgtE_transporter"/>
</dbReference>
<keyword evidence="1" id="KW-0129">CBS domain</keyword>
<dbReference type="InterPro" id="IPR000644">
    <property type="entry name" value="CBS_dom"/>
</dbReference>
<comment type="caution">
    <text evidence="3">The sequence shown here is derived from an EMBL/GenBank/DDBJ whole genome shotgun (WGS) entry which is preliminary data.</text>
</comment>
<sequence>MNELNKDQTAGSLMTDEYLSIPSSFTVGDVISLLKKKRPDAETIYYLYVTDDQQKLAGVLSLRQLIISDAHIVVTEMMSPSIHFVRSGEDQEIVAELIKRHDLLALPVINDQAQLIGIITVDDVIDVMEEETTEDIGELAAVRGATDLTLSPFMAAKKEHHG</sequence>
<proteinExistence type="predicted"/>
<name>A0ABT0XNQ2_9BACI</name>
<dbReference type="CDD" id="cd04606">
    <property type="entry name" value="CBS_pair_Mg_transporter"/>
    <property type="match status" value="1"/>
</dbReference>
<evidence type="ECO:0000313" key="3">
    <source>
        <dbReference type="EMBL" id="MCM2677536.1"/>
    </source>
</evidence>
<dbReference type="RefSeq" id="WP_251611338.1">
    <property type="nucleotide sequence ID" value="NZ_JAMQJY010000004.1"/>
</dbReference>
<dbReference type="PANTHER" id="PTHR43773:SF1">
    <property type="entry name" value="MAGNESIUM TRANSPORTER MGTE"/>
    <property type="match status" value="1"/>
</dbReference>
<gene>
    <name evidence="3" type="ORF">NDM98_20180</name>
</gene>
<dbReference type="Pfam" id="PF00571">
    <property type="entry name" value="CBS"/>
    <property type="match status" value="2"/>
</dbReference>
<evidence type="ECO:0000256" key="1">
    <source>
        <dbReference type="PROSITE-ProRule" id="PRU00703"/>
    </source>
</evidence>
<dbReference type="EMBL" id="JAMQJY010000004">
    <property type="protein sequence ID" value="MCM2677536.1"/>
    <property type="molecule type" value="Genomic_DNA"/>
</dbReference>
<dbReference type="PROSITE" id="PS51371">
    <property type="entry name" value="CBS"/>
    <property type="match status" value="2"/>
</dbReference>